<dbReference type="GO" id="GO:0006362">
    <property type="term" value="P:transcription elongation by RNA polymerase I"/>
    <property type="evidence" value="ECO:0007669"/>
    <property type="project" value="TreeGrafter"/>
</dbReference>
<evidence type="ECO:0000313" key="5">
    <source>
        <dbReference type="EMBL" id="KAK0416724.1"/>
    </source>
</evidence>
<reference evidence="5" key="1">
    <citation type="submission" date="2023-06" db="EMBL/GenBank/DDBJ databases">
        <title>Genomic analysis of the entomopathogenic nematode Steinernema hermaphroditum.</title>
        <authorList>
            <person name="Schwarz E.M."/>
            <person name="Heppert J.K."/>
            <person name="Baniya A."/>
            <person name="Schwartz H.T."/>
            <person name="Tan C.-H."/>
            <person name="Antoshechkin I."/>
            <person name="Sternberg P.W."/>
            <person name="Goodrich-Blair H."/>
            <person name="Dillman A.R."/>
        </authorList>
    </citation>
    <scope>NUCLEOTIDE SEQUENCE</scope>
    <source>
        <strain evidence="5">PS9179</strain>
        <tissue evidence="5">Whole animal</tissue>
    </source>
</reference>
<dbReference type="GO" id="GO:0005666">
    <property type="term" value="C:RNA polymerase III complex"/>
    <property type="evidence" value="ECO:0007669"/>
    <property type="project" value="TreeGrafter"/>
</dbReference>
<dbReference type="PANTHER" id="PTHR13946:SF28">
    <property type="entry name" value="DNA-DIRECTED RNA POLYMERASES I AND III SUBUNIT RPAC2"/>
    <property type="match status" value="1"/>
</dbReference>
<dbReference type="SUPFAM" id="SSF55257">
    <property type="entry name" value="RBP11-like subunits of RNA polymerase"/>
    <property type="match status" value="1"/>
</dbReference>
<accession>A0AA39I5G7</accession>
<dbReference type="InterPro" id="IPR033898">
    <property type="entry name" value="RNAP_AC19"/>
</dbReference>
<dbReference type="AlphaFoldDB" id="A0AA39I5G7"/>
<keyword evidence="1" id="KW-0240">DNA-directed RNA polymerase</keyword>
<evidence type="ECO:0000256" key="3">
    <source>
        <dbReference type="ARBA" id="ARBA00025751"/>
    </source>
</evidence>
<evidence type="ECO:0000256" key="1">
    <source>
        <dbReference type="ARBA" id="ARBA00022478"/>
    </source>
</evidence>
<gene>
    <name evidence="5" type="ORF">QR680_012649</name>
</gene>
<dbReference type="HAMAP" id="MF_00261">
    <property type="entry name" value="RNApol_arch_Rpo11"/>
    <property type="match status" value="1"/>
</dbReference>
<evidence type="ECO:0000256" key="2">
    <source>
        <dbReference type="ARBA" id="ARBA00023163"/>
    </source>
</evidence>
<sequence>MSSSLLQPSLVSQKVEILSAEDYLNDQTCLTVILHEEDHTIGNSVKHIMCQMEGVEFCGYNIPHPLEDKILLRVQTKEGYNAATILLEALDHLAASFRKISEKFESSYAKFQPK</sequence>
<dbReference type="CDD" id="cd07029">
    <property type="entry name" value="RNAP_I_III_AC19"/>
    <property type="match status" value="1"/>
</dbReference>
<name>A0AA39I5G7_9BILA</name>
<dbReference type="Proteomes" id="UP001175271">
    <property type="component" value="Unassembled WGS sequence"/>
</dbReference>
<keyword evidence="6" id="KW-1185">Reference proteome</keyword>
<dbReference type="InterPro" id="IPR036603">
    <property type="entry name" value="RBP11-like"/>
</dbReference>
<dbReference type="GO" id="GO:0003899">
    <property type="term" value="F:DNA-directed RNA polymerase activity"/>
    <property type="evidence" value="ECO:0007669"/>
    <property type="project" value="InterPro"/>
</dbReference>
<dbReference type="PANTHER" id="PTHR13946">
    <property type="entry name" value="DNA-DIRECTED RNA POLYMERASE I,II,III"/>
    <property type="match status" value="1"/>
</dbReference>
<dbReference type="EMBL" id="JAUCMV010000002">
    <property type="protein sequence ID" value="KAK0416724.1"/>
    <property type="molecule type" value="Genomic_DNA"/>
</dbReference>
<dbReference type="InterPro" id="IPR022905">
    <property type="entry name" value="Rpo11-like"/>
</dbReference>
<evidence type="ECO:0000313" key="6">
    <source>
        <dbReference type="Proteomes" id="UP001175271"/>
    </source>
</evidence>
<comment type="similarity">
    <text evidence="3">Belongs to the archaeal Rpo11/eukaryotic RPB11/RPC19 RNA polymerase subunit family.</text>
</comment>
<proteinExistence type="inferred from homology"/>
<comment type="caution">
    <text evidence="5">The sequence shown here is derived from an EMBL/GenBank/DDBJ whole genome shotgun (WGS) entry which is preliminary data.</text>
</comment>
<dbReference type="GO" id="GO:0046983">
    <property type="term" value="F:protein dimerization activity"/>
    <property type="evidence" value="ECO:0007669"/>
    <property type="project" value="InterPro"/>
</dbReference>
<dbReference type="Pfam" id="PF13656">
    <property type="entry name" value="RNA_pol_L_2"/>
    <property type="match status" value="1"/>
</dbReference>
<dbReference type="GO" id="GO:0006383">
    <property type="term" value="P:transcription by RNA polymerase III"/>
    <property type="evidence" value="ECO:0007669"/>
    <property type="project" value="TreeGrafter"/>
</dbReference>
<feature type="domain" description="DNA-directed RNA polymerase RBP11-like dimerisation" evidence="4">
    <location>
        <begin position="29"/>
        <end position="102"/>
    </location>
</feature>
<evidence type="ECO:0000259" key="4">
    <source>
        <dbReference type="Pfam" id="PF13656"/>
    </source>
</evidence>
<dbReference type="InterPro" id="IPR009025">
    <property type="entry name" value="RBP11-like_dimer"/>
</dbReference>
<protein>
    <recommendedName>
        <fullName evidence="4">DNA-directed RNA polymerase RBP11-like dimerisation domain-containing protein</fullName>
    </recommendedName>
</protein>
<organism evidence="5 6">
    <name type="scientific">Steinernema hermaphroditum</name>
    <dbReference type="NCBI Taxonomy" id="289476"/>
    <lineage>
        <taxon>Eukaryota</taxon>
        <taxon>Metazoa</taxon>
        <taxon>Ecdysozoa</taxon>
        <taxon>Nematoda</taxon>
        <taxon>Chromadorea</taxon>
        <taxon>Rhabditida</taxon>
        <taxon>Tylenchina</taxon>
        <taxon>Panagrolaimomorpha</taxon>
        <taxon>Strongyloidoidea</taxon>
        <taxon>Steinernematidae</taxon>
        <taxon>Steinernema</taxon>
    </lineage>
</organism>
<keyword evidence="2" id="KW-0804">Transcription</keyword>
<dbReference type="Gene3D" id="3.30.1360.10">
    <property type="entry name" value="RNA polymerase, RBP11-like subunit"/>
    <property type="match status" value="1"/>
</dbReference>
<dbReference type="GO" id="GO:0005736">
    <property type="term" value="C:RNA polymerase I complex"/>
    <property type="evidence" value="ECO:0007669"/>
    <property type="project" value="TreeGrafter"/>
</dbReference>